<dbReference type="InterPro" id="IPR023631">
    <property type="entry name" value="Amidase_dom"/>
</dbReference>
<feature type="active site" description="Acyl-ester intermediate" evidence="2">
    <location>
        <position position="222"/>
    </location>
</feature>
<feature type="domain" description="Amidase" evidence="3">
    <location>
        <begin position="61"/>
        <end position="293"/>
    </location>
</feature>
<dbReference type="Proteomes" id="UP001430953">
    <property type="component" value="Unassembled WGS sequence"/>
</dbReference>
<proteinExistence type="inferred from homology"/>
<feature type="active site" description="Charge relay system" evidence="2">
    <location>
        <position position="198"/>
    </location>
</feature>
<dbReference type="PANTHER" id="PTHR43372">
    <property type="entry name" value="FATTY-ACID AMIDE HYDROLASE"/>
    <property type="match status" value="1"/>
</dbReference>
<comment type="caution">
    <text evidence="4">The sequence shown here is derived from an EMBL/GenBank/DDBJ whole genome shotgun (WGS) entry which is preliminary data.</text>
</comment>
<reference evidence="4 5" key="1">
    <citation type="submission" date="2023-03" db="EMBL/GenBank/DDBJ databases">
        <title>High recombination rates correlate with genetic variation in Cardiocondyla obscurior ants.</title>
        <authorList>
            <person name="Errbii M."/>
        </authorList>
    </citation>
    <scope>NUCLEOTIDE SEQUENCE [LARGE SCALE GENOMIC DNA]</scope>
    <source>
        <strain evidence="4">Alpha-2009</strain>
        <tissue evidence="4">Whole body</tissue>
    </source>
</reference>
<protein>
    <recommendedName>
        <fullName evidence="3">Amidase domain-containing protein</fullName>
    </recommendedName>
</protein>
<feature type="active site" description="Charge relay system" evidence="2">
    <location>
        <position position="123"/>
    </location>
</feature>
<dbReference type="InterPro" id="IPR036928">
    <property type="entry name" value="AS_sf"/>
</dbReference>
<evidence type="ECO:0000313" key="4">
    <source>
        <dbReference type="EMBL" id="KAL0131779.1"/>
    </source>
</evidence>
<dbReference type="AlphaFoldDB" id="A0AAW2GWV3"/>
<evidence type="ECO:0000256" key="1">
    <source>
        <dbReference type="ARBA" id="ARBA00009199"/>
    </source>
</evidence>
<sequence length="550" mass="60702">MLLKIRILFVVLNVVYGICRRLLLLICKKPPSIPPITDSVYMLSATTLAKKIRQKEITSYEVVQAYINRIKDVNPFINAVIDERFVAAIDEAKNYDKQFKEGKIDVETLEKEKPLYGVPITVKECCAVTGCSYTGCTLSRKGIKANHDAVIIQLVRNAGAIPLCVTNTPEMCSGFESTNYLHGRTRNPYDARYSAGGSSGGEGALLGAGGSVIGIGSDLGGSIRMPAFLNGIFGHKPTSGIIPSEGHFPYSDDKFFQMLLTFGPMARYAEDLSLLMKVMTSKCNHDLRLDVPVNLQQIKIYYRECLDQSFGVLPMTNTIKKCIVNAANHFAQQGVRVEKLPIEWPVTLTEMMLVGFLNIKNPPPLLIDSNNPKDKKNPVTELIKSFFGLSRYTKQLLLFATLLDTHFPLKPLEISHYTKKGQELRQKLLVSVSFAIVAFARADLPKFFLFFSQDLLGDDGVFIYPTFRGSVLPQLIAYELLSLSSLGFFNIIGFPAAHVPMGLDHAGMPIGVQIIAAPYQDRLCLAVAKELETAFGGWVPPAASLDDSSK</sequence>
<organism evidence="4 5">
    <name type="scientific">Cardiocondyla obscurior</name>
    <dbReference type="NCBI Taxonomy" id="286306"/>
    <lineage>
        <taxon>Eukaryota</taxon>
        <taxon>Metazoa</taxon>
        <taxon>Ecdysozoa</taxon>
        <taxon>Arthropoda</taxon>
        <taxon>Hexapoda</taxon>
        <taxon>Insecta</taxon>
        <taxon>Pterygota</taxon>
        <taxon>Neoptera</taxon>
        <taxon>Endopterygota</taxon>
        <taxon>Hymenoptera</taxon>
        <taxon>Apocrita</taxon>
        <taxon>Aculeata</taxon>
        <taxon>Formicoidea</taxon>
        <taxon>Formicidae</taxon>
        <taxon>Myrmicinae</taxon>
        <taxon>Cardiocondyla</taxon>
    </lineage>
</organism>
<dbReference type="InterPro" id="IPR020556">
    <property type="entry name" value="Amidase_CS"/>
</dbReference>
<gene>
    <name evidence="4" type="ORF">PUN28_002967</name>
</gene>
<dbReference type="EMBL" id="JADYXP020000002">
    <property type="protein sequence ID" value="KAL0131779.1"/>
    <property type="molecule type" value="Genomic_DNA"/>
</dbReference>
<comment type="similarity">
    <text evidence="1">Belongs to the amidase family.</text>
</comment>
<keyword evidence="5" id="KW-1185">Reference proteome</keyword>
<dbReference type="GO" id="GO:0012505">
    <property type="term" value="C:endomembrane system"/>
    <property type="evidence" value="ECO:0007669"/>
    <property type="project" value="TreeGrafter"/>
</dbReference>
<feature type="domain" description="Amidase" evidence="3">
    <location>
        <begin position="487"/>
        <end position="525"/>
    </location>
</feature>
<evidence type="ECO:0000259" key="3">
    <source>
        <dbReference type="Pfam" id="PF01425"/>
    </source>
</evidence>
<dbReference type="PROSITE" id="PS00571">
    <property type="entry name" value="AMIDASES"/>
    <property type="match status" value="1"/>
</dbReference>
<dbReference type="PIRSF" id="PIRSF001221">
    <property type="entry name" value="Amidase_fungi"/>
    <property type="match status" value="1"/>
</dbReference>
<evidence type="ECO:0000313" key="5">
    <source>
        <dbReference type="Proteomes" id="UP001430953"/>
    </source>
</evidence>
<dbReference type="Pfam" id="PF01425">
    <property type="entry name" value="Amidase"/>
    <property type="match status" value="2"/>
</dbReference>
<dbReference type="InterPro" id="IPR052739">
    <property type="entry name" value="FAAH2"/>
</dbReference>
<accession>A0AAW2GWV3</accession>
<name>A0AAW2GWV3_9HYME</name>
<dbReference type="Gene3D" id="3.90.1300.10">
    <property type="entry name" value="Amidase signature (AS) domain"/>
    <property type="match status" value="1"/>
</dbReference>
<evidence type="ECO:0000256" key="2">
    <source>
        <dbReference type="PIRSR" id="PIRSR001221-1"/>
    </source>
</evidence>
<dbReference type="SUPFAM" id="SSF75304">
    <property type="entry name" value="Amidase signature (AS) enzymes"/>
    <property type="match status" value="1"/>
</dbReference>
<dbReference type="PANTHER" id="PTHR43372:SF3">
    <property type="entry name" value="AT07710P-RELATED"/>
    <property type="match status" value="1"/>
</dbReference>